<protein>
    <submittedName>
        <fullName evidence="4">Uncharacterized protein</fullName>
    </submittedName>
</protein>
<feature type="transmembrane region" description="Helical" evidence="2">
    <location>
        <begin position="617"/>
        <end position="635"/>
    </location>
</feature>
<evidence type="ECO:0000313" key="4">
    <source>
        <dbReference type="EMBL" id="MFC4553648.1"/>
    </source>
</evidence>
<feature type="transmembrane region" description="Helical" evidence="2">
    <location>
        <begin position="488"/>
        <end position="508"/>
    </location>
</feature>
<feature type="transmembrane region" description="Helical" evidence="2">
    <location>
        <begin position="590"/>
        <end position="611"/>
    </location>
</feature>
<evidence type="ECO:0000256" key="3">
    <source>
        <dbReference type="SAM" id="SignalP"/>
    </source>
</evidence>
<sequence>MMRRNRTLVRVGFALLALVLVAALVLPMAGVAFGAPASSAAGAGGATTTPDAAASSTAGTADGAEPADVTGPVVLLGTAGLRWEDLSAVGTPALWTLAEGGSIANLVVRSVRSSSCPADGWLAVSAGRRAADLPTGQFGTCRRLAEVRDAGVVPGWEEYLQAASEASYDATPGLLGEILAEAGTPAVAVGPGAAIALATPSGTVAGEVLSAPSDDAALAARVSEAVDGAELVVVDLGAIRDPGRPLVAVADPRPTPAPTEEVSEDAGEEKNPLMDPDRATQVLALDARVAAVLDALGDAGSPTVLLASLADSGRVPLMQVIAADGPPYEEGLLSSTSTRQPGIVQSTDLTPTLLSLLGLDAPAGLVGSPMTTEPGSTAATGRIRTLQDENAHAVAIRPLVAPFFSALVAVNLLLYAAVSVGFNRRILDRVSARLERRGSAGGLTRLLRNRQPAAALRPLRAVAVTVAAIPVASYLANLLPWWRAGSPGLVVFTATACIAALIAGAALAPPWRDRLMVPVGIVTGVTVLTLALDVLTGARLQLSALMGVQPQVGGRFYGFNNSSFSLWLAASILLATCLAEPLVRRGRRRAAAAVVAALGIVVVGLDGAPTIGADFGGPPALIPGFALLTLLTLGIRLTWRRVVAVLAATVVVAVSFSVVDWLRPPAERTHLGRFVETVLDGGLFSVVGRKLAQNLDNLFGSTLTFMAAGGIAVVILVLLQPLRRAARGEDPGAYGWLAEGSSLSRLGADAVMLRPGLIALAVSLGIGFAVNDSGVVIPAIGVSVAVPLLISVLATWLLGIRRGPAPASPRAPDPLRPARR</sequence>
<feature type="transmembrane region" description="Helical" evidence="2">
    <location>
        <begin position="751"/>
        <end position="770"/>
    </location>
</feature>
<dbReference type="InterPro" id="IPR017850">
    <property type="entry name" value="Alkaline_phosphatase_core_sf"/>
</dbReference>
<feature type="transmembrane region" description="Helical" evidence="2">
    <location>
        <begin position="515"/>
        <end position="536"/>
    </location>
</feature>
<keyword evidence="2" id="KW-1133">Transmembrane helix</keyword>
<evidence type="ECO:0000313" key="5">
    <source>
        <dbReference type="Proteomes" id="UP001595955"/>
    </source>
</evidence>
<keyword evidence="2" id="KW-0472">Membrane</keyword>
<name>A0ABV9D6U0_9MICO</name>
<accession>A0ABV9D6U0</accession>
<keyword evidence="3" id="KW-0732">Signal</keyword>
<feature type="transmembrane region" description="Helical" evidence="2">
    <location>
        <begin position="776"/>
        <end position="800"/>
    </location>
</feature>
<evidence type="ECO:0000256" key="2">
    <source>
        <dbReference type="SAM" id="Phobius"/>
    </source>
</evidence>
<feature type="region of interest" description="Disordered" evidence="1">
    <location>
        <begin position="44"/>
        <end position="65"/>
    </location>
</feature>
<feature type="region of interest" description="Disordered" evidence="1">
    <location>
        <begin position="245"/>
        <end position="274"/>
    </location>
</feature>
<dbReference type="EMBL" id="JBHSGF010000001">
    <property type="protein sequence ID" value="MFC4553648.1"/>
    <property type="molecule type" value="Genomic_DNA"/>
</dbReference>
<dbReference type="Proteomes" id="UP001595955">
    <property type="component" value="Unassembled WGS sequence"/>
</dbReference>
<keyword evidence="2" id="KW-0812">Transmembrane</keyword>
<keyword evidence="5" id="KW-1185">Reference proteome</keyword>
<feature type="transmembrane region" description="Helical" evidence="2">
    <location>
        <begin position="458"/>
        <end position="476"/>
    </location>
</feature>
<proteinExistence type="predicted"/>
<dbReference type="Gene3D" id="3.40.720.10">
    <property type="entry name" value="Alkaline Phosphatase, subunit A"/>
    <property type="match status" value="1"/>
</dbReference>
<feature type="signal peptide" evidence="3">
    <location>
        <begin position="1"/>
        <end position="34"/>
    </location>
</feature>
<feature type="transmembrane region" description="Helical" evidence="2">
    <location>
        <begin position="642"/>
        <end position="662"/>
    </location>
</feature>
<reference evidence="5" key="1">
    <citation type="journal article" date="2019" name="Int. J. Syst. Evol. Microbiol.">
        <title>The Global Catalogue of Microorganisms (GCM) 10K type strain sequencing project: providing services to taxonomists for standard genome sequencing and annotation.</title>
        <authorList>
            <consortium name="The Broad Institute Genomics Platform"/>
            <consortium name="The Broad Institute Genome Sequencing Center for Infectious Disease"/>
            <person name="Wu L."/>
            <person name="Ma J."/>
        </authorList>
    </citation>
    <scope>NUCLEOTIDE SEQUENCE [LARGE SCALE GENOMIC DNA]</scope>
    <source>
        <strain evidence="5">JCM 3369</strain>
    </source>
</reference>
<dbReference type="SUPFAM" id="SSF53649">
    <property type="entry name" value="Alkaline phosphatase-like"/>
    <property type="match status" value="1"/>
</dbReference>
<feature type="transmembrane region" description="Helical" evidence="2">
    <location>
        <begin position="564"/>
        <end position="583"/>
    </location>
</feature>
<dbReference type="RefSeq" id="WP_122822892.1">
    <property type="nucleotide sequence ID" value="NZ_CP033325.1"/>
</dbReference>
<evidence type="ECO:0000256" key="1">
    <source>
        <dbReference type="SAM" id="MobiDB-lite"/>
    </source>
</evidence>
<comment type="caution">
    <text evidence="4">The sequence shown here is derived from an EMBL/GenBank/DDBJ whole genome shotgun (WGS) entry which is preliminary data.</text>
</comment>
<feature type="chain" id="PRO_5046438592" evidence="3">
    <location>
        <begin position="35"/>
        <end position="820"/>
    </location>
</feature>
<feature type="transmembrane region" description="Helical" evidence="2">
    <location>
        <begin position="399"/>
        <end position="422"/>
    </location>
</feature>
<organism evidence="4 5">
    <name type="scientific">Georgenia faecalis</name>
    <dbReference type="NCBI Taxonomy" id="2483799"/>
    <lineage>
        <taxon>Bacteria</taxon>
        <taxon>Bacillati</taxon>
        <taxon>Actinomycetota</taxon>
        <taxon>Actinomycetes</taxon>
        <taxon>Micrococcales</taxon>
        <taxon>Bogoriellaceae</taxon>
        <taxon>Georgenia</taxon>
    </lineage>
</organism>
<feature type="transmembrane region" description="Helical" evidence="2">
    <location>
        <begin position="698"/>
        <end position="719"/>
    </location>
</feature>
<feature type="compositionally biased region" description="Low complexity" evidence="1">
    <location>
        <begin position="44"/>
        <end position="64"/>
    </location>
</feature>
<gene>
    <name evidence="4" type="ORF">ACFO3F_00125</name>
</gene>